<proteinExistence type="predicted"/>
<keyword evidence="2 4" id="KW-1133">Transmembrane helix</keyword>
<dbReference type="SUPFAM" id="SSF103473">
    <property type="entry name" value="MFS general substrate transporter"/>
    <property type="match status" value="1"/>
</dbReference>
<feature type="transmembrane region" description="Helical" evidence="4">
    <location>
        <begin position="307"/>
        <end position="330"/>
    </location>
</feature>
<evidence type="ECO:0000256" key="1">
    <source>
        <dbReference type="ARBA" id="ARBA00022692"/>
    </source>
</evidence>
<name>A0A1Y0ETU8_9BURK</name>
<feature type="transmembrane region" description="Helical" evidence="4">
    <location>
        <begin position="214"/>
        <end position="233"/>
    </location>
</feature>
<evidence type="ECO:0000256" key="4">
    <source>
        <dbReference type="SAM" id="Phobius"/>
    </source>
</evidence>
<dbReference type="GO" id="GO:0022857">
    <property type="term" value="F:transmembrane transporter activity"/>
    <property type="evidence" value="ECO:0007669"/>
    <property type="project" value="InterPro"/>
</dbReference>
<sequence length="401" mass="41431">MATLSGVGLSRFAYTALLPQVVHAGWFTGEQAAYIGAANLLGYLVGALAAAPLADRWPAKRVLLAAWLVVTVSFLAECVAQPMSVFFFWRCAAGVAGGVLMVLGPSLAMAATPVARRATLGPMMFCGIGFGALISASLVPALASLSLSAAWLALAAVCGLATWVGWRALQRLDEAVAPVVVAGGEGSKGESASAGQTVSVITPHLQAAAMASTWTLAVVLLLLAYMTDGFGFVPHTVFWADYLARELNLGTGYASAQWAFFGLGAIVGPLTLGLAASRWGWWRVGVAAFALKALAIGLPLWGASAAVHAVSGLLVGALSPGMSAVVSGYLMQLIGPAQHKRMWGLSTAGFSLTQAASGALMAWLYTQLGAYRPLFAIGCAALWLGCAMVVAMRWCRPARLA</sequence>
<feature type="transmembrane region" description="Helical" evidence="4">
    <location>
        <begin position="149"/>
        <end position="166"/>
    </location>
</feature>
<dbReference type="InterPro" id="IPR010645">
    <property type="entry name" value="MFS_4"/>
</dbReference>
<dbReference type="KEGG" id="cser:CCO03_05875"/>
<feature type="transmembrane region" description="Helical" evidence="4">
    <location>
        <begin position="371"/>
        <end position="395"/>
    </location>
</feature>
<dbReference type="Pfam" id="PF06779">
    <property type="entry name" value="MFS_4"/>
    <property type="match status" value="1"/>
</dbReference>
<feature type="transmembrane region" description="Helical" evidence="4">
    <location>
        <begin position="342"/>
        <end position="365"/>
    </location>
</feature>
<evidence type="ECO:0000256" key="2">
    <source>
        <dbReference type="ARBA" id="ARBA00022989"/>
    </source>
</evidence>
<feature type="transmembrane region" description="Helical" evidence="4">
    <location>
        <begin position="281"/>
        <end position="301"/>
    </location>
</feature>
<gene>
    <name evidence="6" type="ORF">CCO03_05875</name>
</gene>
<feature type="transmembrane region" description="Helical" evidence="4">
    <location>
        <begin position="34"/>
        <end position="54"/>
    </location>
</feature>
<dbReference type="EMBL" id="CP021455">
    <property type="protein sequence ID" value="ARU06682.1"/>
    <property type="molecule type" value="Genomic_DNA"/>
</dbReference>
<dbReference type="PANTHER" id="PTHR23537">
    <property type="match status" value="1"/>
</dbReference>
<evidence type="ECO:0000313" key="6">
    <source>
        <dbReference type="EMBL" id="ARU06682.1"/>
    </source>
</evidence>
<feature type="transmembrane region" description="Helical" evidence="4">
    <location>
        <begin position="253"/>
        <end position="274"/>
    </location>
</feature>
<dbReference type="InterPro" id="IPR036259">
    <property type="entry name" value="MFS_trans_sf"/>
</dbReference>
<feature type="transmembrane region" description="Helical" evidence="4">
    <location>
        <begin position="123"/>
        <end position="143"/>
    </location>
</feature>
<evidence type="ECO:0000256" key="3">
    <source>
        <dbReference type="ARBA" id="ARBA00023136"/>
    </source>
</evidence>
<dbReference type="AlphaFoldDB" id="A0A1Y0ETU8"/>
<protein>
    <submittedName>
        <fullName evidence="6">MFS transporter</fullName>
    </submittedName>
</protein>
<dbReference type="Proteomes" id="UP000196138">
    <property type="component" value="Chromosome"/>
</dbReference>
<evidence type="ECO:0000259" key="5">
    <source>
        <dbReference type="PROSITE" id="PS50850"/>
    </source>
</evidence>
<keyword evidence="3 4" id="KW-0472">Membrane</keyword>
<feature type="transmembrane region" description="Helical" evidence="4">
    <location>
        <begin position="86"/>
        <end position="111"/>
    </location>
</feature>
<dbReference type="PANTHER" id="PTHR23537:SF1">
    <property type="entry name" value="SUGAR TRANSPORTER"/>
    <property type="match status" value="1"/>
</dbReference>
<feature type="transmembrane region" description="Helical" evidence="4">
    <location>
        <begin position="61"/>
        <end position="80"/>
    </location>
</feature>
<dbReference type="InterPro" id="IPR020846">
    <property type="entry name" value="MFS_dom"/>
</dbReference>
<feature type="domain" description="Major facilitator superfamily (MFS) profile" evidence="5">
    <location>
        <begin position="1"/>
        <end position="397"/>
    </location>
</feature>
<keyword evidence="7" id="KW-1185">Reference proteome</keyword>
<organism evidence="6 7">
    <name type="scientific">Comamonas serinivorans</name>
    <dbReference type="NCBI Taxonomy" id="1082851"/>
    <lineage>
        <taxon>Bacteria</taxon>
        <taxon>Pseudomonadati</taxon>
        <taxon>Pseudomonadota</taxon>
        <taxon>Betaproteobacteria</taxon>
        <taxon>Burkholderiales</taxon>
        <taxon>Comamonadaceae</taxon>
        <taxon>Comamonas</taxon>
    </lineage>
</organism>
<dbReference type="PROSITE" id="PS50850">
    <property type="entry name" value="MFS"/>
    <property type="match status" value="1"/>
</dbReference>
<dbReference type="Gene3D" id="1.20.1250.20">
    <property type="entry name" value="MFS general substrate transporter like domains"/>
    <property type="match status" value="1"/>
</dbReference>
<accession>A0A1Y0ETU8</accession>
<reference evidence="6 7" key="1">
    <citation type="submission" date="2017-05" db="EMBL/GenBank/DDBJ databases">
        <authorList>
            <person name="Song R."/>
            <person name="Chenine A.L."/>
            <person name="Ruprecht R.M."/>
        </authorList>
    </citation>
    <scope>NUCLEOTIDE SEQUENCE [LARGE SCALE GENOMIC DNA]</scope>
    <source>
        <strain evidence="6 7">DSM 26136</strain>
    </source>
</reference>
<dbReference type="OrthoDB" id="9797953at2"/>
<dbReference type="GO" id="GO:0005886">
    <property type="term" value="C:plasma membrane"/>
    <property type="evidence" value="ECO:0007669"/>
    <property type="project" value="TreeGrafter"/>
</dbReference>
<evidence type="ECO:0000313" key="7">
    <source>
        <dbReference type="Proteomes" id="UP000196138"/>
    </source>
</evidence>
<keyword evidence="1 4" id="KW-0812">Transmembrane</keyword>